<protein>
    <submittedName>
        <fullName evidence="2">Uncharacterized protein</fullName>
    </submittedName>
</protein>
<dbReference type="Proteomes" id="UP000441925">
    <property type="component" value="Unassembled WGS sequence"/>
</dbReference>
<reference evidence="2 3" key="1">
    <citation type="submission" date="2019-08" db="EMBL/GenBank/DDBJ databases">
        <title>In-depth cultivation of the pig gut microbiome towards novel bacterial diversity and tailored functional studies.</title>
        <authorList>
            <person name="Wylensek D."/>
            <person name="Hitch T.C.A."/>
            <person name="Clavel T."/>
        </authorList>
    </citation>
    <scope>NUCLEOTIDE SEQUENCE [LARGE SCALE GENOMIC DNA]</scope>
    <source>
        <strain evidence="2 3">WCA-380-WT-2B</strain>
    </source>
</reference>
<name>A0A6N7VUI3_9FIRM</name>
<organism evidence="2 3">
    <name type="scientific">Anaerococcus porci</name>
    <dbReference type="NCBI Taxonomy" id="2652269"/>
    <lineage>
        <taxon>Bacteria</taxon>
        <taxon>Bacillati</taxon>
        <taxon>Bacillota</taxon>
        <taxon>Tissierellia</taxon>
        <taxon>Tissierellales</taxon>
        <taxon>Peptoniphilaceae</taxon>
        <taxon>Anaerococcus</taxon>
    </lineage>
</organism>
<gene>
    <name evidence="2" type="ORF">FYJ26_02825</name>
</gene>
<accession>A0A6N7VUI3</accession>
<proteinExistence type="predicted"/>
<feature type="transmembrane region" description="Helical" evidence="1">
    <location>
        <begin position="6"/>
        <end position="24"/>
    </location>
</feature>
<evidence type="ECO:0000313" key="2">
    <source>
        <dbReference type="EMBL" id="MSS77359.1"/>
    </source>
</evidence>
<comment type="caution">
    <text evidence="2">The sequence shown here is derived from an EMBL/GenBank/DDBJ whole genome shotgun (WGS) entry which is preliminary data.</text>
</comment>
<evidence type="ECO:0000256" key="1">
    <source>
        <dbReference type="SAM" id="Phobius"/>
    </source>
</evidence>
<feature type="transmembrane region" description="Helical" evidence="1">
    <location>
        <begin position="55"/>
        <end position="76"/>
    </location>
</feature>
<dbReference type="AlphaFoldDB" id="A0A6N7VUI3"/>
<keyword evidence="3" id="KW-1185">Reference proteome</keyword>
<dbReference type="RefSeq" id="WP_154539408.1">
    <property type="nucleotide sequence ID" value="NZ_VULQ01000002.1"/>
</dbReference>
<keyword evidence="1" id="KW-0812">Transmembrane</keyword>
<dbReference type="EMBL" id="VULQ01000002">
    <property type="protein sequence ID" value="MSS77359.1"/>
    <property type="molecule type" value="Genomic_DNA"/>
</dbReference>
<keyword evidence="1" id="KW-1133">Transmembrane helix</keyword>
<feature type="transmembrane region" description="Helical" evidence="1">
    <location>
        <begin position="31"/>
        <end position="49"/>
    </location>
</feature>
<keyword evidence="1" id="KW-0472">Membrane</keyword>
<evidence type="ECO:0000313" key="3">
    <source>
        <dbReference type="Proteomes" id="UP000441925"/>
    </source>
</evidence>
<sequence>MNKELLILVIIFGVIFAGLEIQLVKKKKMNRWILPIIVWTISIIVAIPYSLTLVAFPSLLQALMIICFYIEDCFFIRKNTAADKMKIKNL</sequence>